<comment type="similarity">
    <text evidence="1">Belongs to the RelE toxin family.</text>
</comment>
<gene>
    <name evidence="3" type="ORF">Rleg4DRAFT_5350</name>
    <name evidence="4" type="ORF">Rleg4DRAFT_6671</name>
</gene>
<dbReference type="HOGENOM" id="CLU_147162_10_1_5"/>
<protein>
    <submittedName>
        <fullName evidence="4">Plasmid stabilization system protein</fullName>
    </submittedName>
</protein>
<dbReference type="PANTHER" id="PTHR33755:SF6">
    <property type="entry name" value="PLASMID STABILIZATION SYSTEM PROTEIN"/>
    <property type="match status" value="1"/>
</dbReference>
<sequence length="96" mass="11044">MARYRLSPRAQRQMRDIWRNIAVQNEPAADRLLQRLFEKFELVAAHPEIGPARPEISAAARLIVEGRYIAIYEPTSYGAEIVVIVHGMREPSTWLD</sequence>
<dbReference type="InterPro" id="IPR051803">
    <property type="entry name" value="TA_system_RelE-like_toxin"/>
</dbReference>
<reference evidence="4" key="1">
    <citation type="submission" date="2012-02" db="EMBL/GenBank/DDBJ databases">
        <title>Improved High-Quality Draft Sequence of Rhizobium leguminosarum bv. trifolii WSM2297.</title>
        <authorList>
            <consortium name="US DOE Joint Genome Institute"/>
            <person name="Lucas S."/>
            <person name="Han J."/>
            <person name="Lapidus A."/>
            <person name="Cheng J.-F."/>
            <person name="Goodwin L."/>
            <person name="Pitluck S."/>
            <person name="Peters L."/>
            <person name="Ovchinnikova G."/>
            <person name="Zhang X."/>
            <person name="Detter J.C."/>
            <person name="Han C."/>
            <person name="Tapia R."/>
            <person name="Land M."/>
            <person name="Hauser L."/>
            <person name="Kyrpides N."/>
            <person name="Ivanova N."/>
            <person name="Pagani I."/>
            <person name="Brau L."/>
            <person name="Yates R."/>
            <person name="O'Hara G."/>
            <person name="Rui T."/>
            <person name="Howieson J."/>
            <person name="Reeve W."/>
            <person name="Woyke T."/>
        </authorList>
    </citation>
    <scope>NUCLEOTIDE SEQUENCE [LARGE SCALE GENOMIC DNA]</scope>
    <source>
        <strain evidence="4">WSM2297</strain>
    </source>
</reference>
<dbReference type="Pfam" id="PF05016">
    <property type="entry name" value="ParE_toxin"/>
    <property type="match status" value="1"/>
</dbReference>
<organism evidence="4">
    <name type="scientific">Rhizobium leguminosarum bv. trifolii WSM2297</name>
    <dbReference type="NCBI Taxonomy" id="754762"/>
    <lineage>
        <taxon>Bacteria</taxon>
        <taxon>Pseudomonadati</taxon>
        <taxon>Pseudomonadota</taxon>
        <taxon>Alphaproteobacteria</taxon>
        <taxon>Hyphomicrobiales</taxon>
        <taxon>Rhizobiaceae</taxon>
        <taxon>Rhizobium/Agrobacterium group</taxon>
        <taxon>Rhizobium</taxon>
    </lineage>
</organism>
<dbReference type="InterPro" id="IPR007712">
    <property type="entry name" value="RelE/ParE_toxin"/>
</dbReference>
<dbReference type="InterPro" id="IPR035093">
    <property type="entry name" value="RelE/ParE_toxin_dom_sf"/>
</dbReference>
<name>J0WHB7_RHILT</name>
<evidence type="ECO:0000256" key="1">
    <source>
        <dbReference type="ARBA" id="ARBA00006226"/>
    </source>
</evidence>
<dbReference type="RefSeq" id="WP_003575965.1">
    <property type="nucleotide sequence ID" value="NZ_JH719393.1"/>
</dbReference>
<dbReference type="AlphaFoldDB" id="J0WHB7"/>
<evidence type="ECO:0000313" key="4">
    <source>
        <dbReference type="EMBL" id="EJC84828.1"/>
    </source>
</evidence>
<dbReference type="Gene3D" id="3.30.2310.20">
    <property type="entry name" value="RelE-like"/>
    <property type="match status" value="1"/>
</dbReference>
<dbReference type="Proteomes" id="UP000005732">
    <property type="component" value="Unassembled WGS sequence"/>
</dbReference>
<dbReference type="PANTHER" id="PTHR33755">
    <property type="entry name" value="TOXIN PARE1-RELATED"/>
    <property type="match status" value="1"/>
</dbReference>
<dbReference type="EMBL" id="JH719393">
    <property type="protein sequence ID" value="EJC83581.1"/>
    <property type="molecule type" value="Genomic_DNA"/>
</dbReference>
<accession>J0WHB7</accession>
<evidence type="ECO:0000256" key="2">
    <source>
        <dbReference type="ARBA" id="ARBA00022649"/>
    </source>
</evidence>
<keyword evidence="2" id="KW-1277">Toxin-antitoxin system</keyword>
<dbReference type="OrthoDB" id="8369899at2"/>
<dbReference type="EMBL" id="JH719393">
    <property type="protein sequence ID" value="EJC84828.1"/>
    <property type="molecule type" value="Genomic_DNA"/>
</dbReference>
<proteinExistence type="inferred from homology"/>
<evidence type="ECO:0000313" key="3">
    <source>
        <dbReference type="EMBL" id="EJC83581.1"/>
    </source>
</evidence>